<dbReference type="CDD" id="cd09836">
    <property type="entry name" value="CBS_pair_arch"/>
    <property type="match status" value="1"/>
</dbReference>
<reference evidence="4 5" key="1">
    <citation type="journal article" date="2022" name="Microbiol. Resour. Announc.">
        <title>Complete Genome Sequence of the Hyperthermophilic and Acidophilic Archaeon Saccharolobus caldissimus Strain HS-3T.</title>
        <authorList>
            <person name="Sakai H.D."/>
            <person name="Kurosawa N."/>
        </authorList>
    </citation>
    <scope>NUCLEOTIDE SEQUENCE [LARGE SCALE GENOMIC DNA]</scope>
    <source>
        <strain evidence="4 5">JCM32116</strain>
    </source>
</reference>
<feature type="domain" description="CBS" evidence="3">
    <location>
        <begin position="9"/>
        <end position="68"/>
    </location>
</feature>
<dbReference type="InterPro" id="IPR000644">
    <property type="entry name" value="CBS_dom"/>
</dbReference>
<proteinExistence type="predicted"/>
<protein>
    <submittedName>
        <fullName evidence="4">Histidine kinase</fullName>
    </submittedName>
</protein>
<dbReference type="Pfam" id="PF00571">
    <property type="entry name" value="CBS"/>
    <property type="match status" value="2"/>
</dbReference>
<evidence type="ECO:0000313" key="5">
    <source>
        <dbReference type="Proteomes" id="UP001319921"/>
    </source>
</evidence>
<evidence type="ECO:0000256" key="1">
    <source>
        <dbReference type="ARBA" id="ARBA00023122"/>
    </source>
</evidence>
<dbReference type="GO" id="GO:0016301">
    <property type="term" value="F:kinase activity"/>
    <property type="evidence" value="ECO:0007669"/>
    <property type="project" value="UniProtKB-KW"/>
</dbReference>
<keyword evidence="4" id="KW-0418">Kinase</keyword>
<sequence>MMLTSENLIKKPPITVKLGTRAIDAVKIMYNNNIGSVVIVDEKGMPVGIFTERDLMRAIACNKDLNDSVEKLGTYGKLITVKKNSPIGEVAEKMVKNNIRHVVVVDCEGKLVGVISMRDIINEEHVLNFLIKSVTEWEGGTD</sequence>
<keyword evidence="4" id="KW-0808">Transferase</keyword>
<dbReference type="Proteomes" id="UP001319921">
    <property type="component" value="Chromosome"/>
</dbReference>
<dbReference type="Gene3D" id="3.10.580.10">
    <property type="entry name" value="CBS-domain"/>
    <property type="match status" value="1"/>
</dbReference>
<gene>
    <name evidence="4" type="ORF">SACC_22490</name>
</gene>
<evidence type="ECO:0000256" key="2">
    <source>
        <dbReference type="PROSITE-ProRule" id="PRU00703"/>
    </source>
</evidence>
<keyword evidence="1 2" id="KW-0129">CBS domain</keyword>
<evidence type="ECO:0000313" key="4">
    <source>
        <dbReference type="EMBL" id="BDB99232.1"/>
    </source>
</evidence>
<feature type="domain" description="CBS" evidence="3">
    <location>
        <begin position="72"/>
        <end position="133"/>
    </location>
</feature>
<dbReference type="SUPFAM" id="SSF54631">
    <property type="entry name" value="CBS-domain pair"/>
    <property type="match status" value="1"/>
</dbReference>
<dbReference type="PANTHER" id="PTHR43080">
    <property type="entry name" value="CBS DOMAIN-CONTAINING PROTEIN CBSX3, MITOCHONDRIAL"/>
    <property type="match status" value="1"/>
</dbReference>
<organism evidence="4 5">
    <name type="scientific">Saccharolobus caldissimus</name>
    <dbReference type="NCBI Taxonomy" id="1702097"/>
    <lineage>
        <taxon>Archaea</taxon>
        <taxon>Thermoproteota</taxon>
        <taxon>Thermoprotei</taxon>
        <taxon>Sulfolobales</taxon>
        <taxon>Sulfolobaceae</taxon>
        <taxon>Saccharolobus</taxon>
    </lineage>
</organism>
<name>A0AAQ4CTV1_9CREN</name>
<dbReference type="PANTHER" id="PTHR43080:SF2">
    <property type="entry name" value="CBS DOMAIN-CONTAINING PROTEIN"/>
    <property type="match status" value="1"/>
</dbReference>
<dbReference type="KEGG" id="scas:SACC_22490"/>
<dbReference type="PROSITE" id="PS51371">
    <property type="entry name" value="CBS"/>
    <property type="match status" value="2"/>
</dbReference>
<dbReference type="GeneID" id="68866977"/>
<dbReference type="RefSeq" id="WP_229569562.1">
    <property type="nucleotide sequence ID" value="NZ_AP025226.1"/>
</dbReference>
<dbReference type="SMART" id="SM00116">
    <property type="entry name" value="CBS"/>
    <property type="match status" value="2"/>
</dbReference>
<dbReference type="InterPro" id="IPR046342">
    <property type="entry name" value="CBS_dom_sf"/>
</dbReference>
<dbReference type="EMBL" id="AP025226">
    <property type="protein sequence ID" value="BDB99232.1"/>
    <property type="molecule type" value="Genomic_DNA"/>
</dbReference>
<evidence type="ECO:0000259" key="3">
    <source>
        <dbReference type="PROSITE" id="PS51371"/>
    </source>
</evidence>
<dbReference type="InterPro" id="IPR051257">
    <property type="entry name" value="Diverse_CBS-Domain"/>
</dbReference>
<dbReference type="AlphaFoldDB" id="A0AAQ4CTV1"/>
<keyword evidence="5" id="KW-1185">Reference proteome</keyword>
<accession>A0AAQ4CTV1</accession>